<keyword evidence="8" id="KW-0028">Amino-acid biosynthesis</keyword>
<dbReference type="PROSITE" id="PS00521">
    <property type="entry name" value="P5CR"/>
    <property type="match status" value="1"/>
</dbReference>
<name>A0A0K0E732_STRER</name>
<dbReference type="AlphaFoldDB" id="A0A0K0E732"/>
<dbReference type="PANTHER" id="PTHR11645:SF64">
    <property type="entry name" value="PYRROLINE-5-CARBOXYLATE REDUCTASE-RELATED"/>
    <property type="match status" value="1"/>
</dbReference>
<evidence type="ECO:0000256" key="1">
    <source>
        <dbReference type="ARBA" id="ARBA00005205"/>
    </source>
</evidence>
<dbReference type="InterPro" id="IPR036291">
    <property type="entry name" value="NAD(P)-bd_dom_sf"/>
</dbReference>
<evidence type="ECO:0000259" key="10">
    <source>
        <dbReference type="Pfam" id="PF14748"/>
    </source>
</evidence>
<dbReference type="HAMAP" id="MF_01925">
    <property type="entry name" value="P5C_reductase"/>
    <property type="match status" value="1"/>
</dbReference>
<keyword evidence="6 8" id="KW-0560">Oxidoreductase</keyword>
<evidence type="ECO:0000259" key="9">
    <source>
        <dbReference type="Pfam" id="PF03807"/>
    </source>
</evidence>
<dbReference type="InterPro" id="IPR028939">
    <property type="entry name" value="P5C_Rdtase_cat_N"/>
</dbReference>
<dbReference type="Pfam" id="PF03807">
    <property type="entry name" value="F420_oxidored"/>
    <property type="match status" value="1"/>
</dbReference>
<dbReference type="WBParaSite" id="TCONS_00015124.p1">
    <property type="protein sequence ID" value="TCONS_00015124.p1"/>
    <property type="gene ID" value="XLOC_010338"/>
</dbReference>
<dbReference type="STRING" id="6248.A0A0K0E732"/>
<evidence type="ECO:0000313" key="12">
    <source>
        <dbReference type="WBParaSite" id="SSTP_0000530800.1"/>
    </source>
</evidence>
<dbReference type="EC" id="1.5.1.2" evidence="3 8"/>
<evidence type="ECO:0000256" key="5">
    <source>
        <dbReference type="ARBA" id="ARBA00022857"/>
    </source>
</evidence>
<dbReference type="PIRSF" id="PIRSF000193">
    <property type="entry name" value="Pyrrol-5-carb_rd"/>
    <property type="match status" value="1"/>
</dbReference>
<dbReference type="InterPro" id="IPR008927">
    <property type="entry name" value="6-PGluconate_DH-like_C_sf"/>
</dbReference>
<dbReference type="Gene3D" id="1.10.3730.10">
    <property type="entry name" value="ProC C-terminal domain-like"/>
    <property type="match status" value="1"/>
</dbReference>
<dbReference type="GO" id="GO:0004735">
    <property type="term" value="F:pyrroline-5-carboxylate reductase activity"/>
    <property type="evidence" value="ECO:0007669"/>
    <property type="project" value="UniProtKB-EC"/>
</dbReference>
<accession>A0A0K0E732</accession>
<feature type="binding site" evidence="7">
    <location>
        <position position="76"/>
    </location>
    <ligand>
        <name>NADPH</name>
        <dbReference type="ChEBI" id="CHEBI:57783"/>
    </ligand>
</feature>
<dbReference type="InterPro" id="IPR000304">
    <property type="entry name" value="Pyrroline-COOH_reductase"/>
</dbReference>
<evidence type="ECO:0000256" key="4">
    <source>
        <dbReference type="ARBA" id="ARBA00022650"/>
    </source>
</evidence>
<dbReference type="PANTHER" id="PTHR11645">
    <property type="entry name" value="PYRROLINE-5-CARBOXYLATE REDUCTASE"/>
    <property type="match status" value="1"/>
</dbReference>
<comment type="pathway">
    <text evidence="1 8">Amino-acid biosynthesis; L-proline biosynthesis; L-proline from L-glutamate 5-semialdehyde: step 1/1.</text>
</comment>
<keyword evidence="5 7" id="KW-0521">NADP</keyword>
<dbReference type="Pfam" id="PF14748">
    <property type="entry name" value="P5CR_dimer"/>
    <property type="match status" value="1"/>
</dbReference>
<keyword evidence="4 8" id="KW-0641">Proline biosynthesis</keyword>
<dbReference type="UniPathway" id="UPA00098">
    <property type="reaction ID" value="UER00361"/>
</dbReference>
<dbReference type="FunFam" id="1.10.3730.10:FF:000001">
    <property type="entry name" value="Pyrroline-5-carboxylate reductase"/>
    <property type="match status" value="1"/>
</dbReference>
<dbReference type="NCBIfam" id="TIGR00112">
    <property type="entry name" value="proC"/>
    <property type="match status" value="1"/>
</dbReference>
<feature type="binding site" evidence="7">
    <location>
        <begin position="27"/>
        <end position="32"/>
    </location>
    <ligand>
        <name>NADP(+)</name>
        <dbReference type="ChEBI" id="CHEBI:58349"/>
    </ligand>
</feature>
<feature type="domain" description="Pyrroline-5-carboxylate reductase dimerisation" evidence="10">
    <location>
        <begin position="190"/>
        <end position="293"/>
    </location>
</feature>
<sequence length="297" mass="32451">MNDLNNAISDVQQSHVDYQYHDNIAIIGGGNMARAIIHALIKHKFLPISNIFISVRSLETCLAWKEDGFENSFTSNEEMFNLPQTHFKLIFLCVKPQMYNSLLLQLKKSYFLHTDGIISVMAGITLKQLYEDFVSLNYHKSIIRLMPNIACQISKGVTLLTCDNANTDPSIKDVTKCIAKCMGDCHEIQESVFDAGAALSGCSPAFIFTIIEAIADGGVKNGLTRHLALKLAAQTVAGAAEMINQLEIHPSVLKDKVCSPGGTTIAGIAELEKNAVRSAFIEAITASCERGKEIGKN</sequence>
<evidence type="ECO:0000256" key="6">
    <source>
        <dbReference type="ARBA" id="ARBA00023002"/>
    </source>
</evidence>
<evidence type="ECO:0000256" key="8">
    <source>
        <dbReference type="RuleBase" id="RU003903"/>
    </source>
</evidence>
<evidence type="ECO:0000256" key="3">
    <source>
        <dbReference type="ARBA" id="ARBA00012855"/>
    </source>
</evidence>
<comment type="similarity">
    <text evidence="2 8">Belongs to the pyrroline-5-carboxylate reductase family.</text>
</comment>
<dbReference type="GO" id="GO:0055129">
    <property type="term" value="P:L-proline biosynthetic process"/>
    <property type="evidence" value="ECO:0007669"/>
    <property type="project" value="UniProtKB-UniPathway"/>
</dbReference>
<proteinExistence type="inferred from homology"/>
<dbReference type="InterPro" id="IPR029036">
    <property type="entry name" value="P5CR_dimer"/>
</dbReference>
<comment type="catalytic activity">
    <reaction evidence="8">
        <text>L-proline + NADP(+) = (S)-1-pyrroline-5-carboxylate + NADPH + 2 H(+)</text>
        <dbReference type="Rhea" id="RHEA:14109"/>
        <dbReference type="ChEBI" id="CHEBI:15378"/>
        <dbReference type="ChEBI" id="CHEBI:17388"/>
        <dbReference type="ChEBI" id="CHEBI:57783"/>
        <dbReference type="ChEBI" id="CHEBI:58349"/>
        <dbReference type="ChEBI" id="CHEBI:60039"/>
        <dbReference type="EC" id="1.5.1.2"/>
    </reaction>
</comment>
<dbReference type="WBParaSite" id="SSTP_0000530800.1">
    <property type="protein sequence ID" value="SSTP_0000530800.1"/>
    <property type="gene ID" value="SSTP_0000530800"/>
</dbReference>
<evidence type="ECO:0000313" key="11">
    <source>
        <dbReference type="Proteomes" id="UP000035681"/>
    </source>
</evidence>
<dbReference type="Proteomes" id="UP000035681">
    <property type="component" value="Unplaced"/>
</dbReference>
<keyword evidence="11" id="KW-1185">Reference proteome</keyword>
<evidence type="ECO:0000256" key="2">
    <source>
        <dbReference type="ARBA" id="ARBA00005525"/>
    </source>
</evidence>
<dbReference type="SUPFAM" id="SSF51735">
    <property type="entry name" value="NAD(P)-binding Rossmann-fold domains"/>
    <property type="match status" value="1"/>
</dbReference>
<organism evidence="12">
    <name type="scientific">Strongyloides stercoralis</name>
    <name type="common">Threadworm</name>
    <dbReference type="NCBI Taxonomy" id="6248"/>
    <lineage>
        <taxon>Eukaryota</taxon>
        <taxon>Metazoa</taxon>
        <taxon>Ecdysozoa</taxon>
        <taxon>Nematoda</taxon>
        <taxon>Chromadorea</taxon>
        <taxon>Rhabditida</taxon>
        <taxon>Tylenchina</taxon>
        <taxon>Panagrolaimomorpha</taxon>
        <taxon>Strongyloidoidea</taxon>
        <taxon>Strongyloididae</taxon>
        <taxon>Strongyloides</taxon>
    </lineage>
</organism>
<protein>
    <recommendedName>
        <fullName evidence="3 8">Pyrroline-5-carboxylate reductase</fullName>
        <ecNumber evidence="3 8">1.5.1.2</ecNumber>
    </recommendedName>
</protein>
<dbReference type="InterPro" id="IPR053790">
    <property type="entry name" value="P5CR-like_CS"/>
</dbReference>
<feature type="domain" description="Pyrroline-5-carboxylate reductase catalytic N-terminal" evidence="9">
    <location>
        <begin position="24"/>
        <end position="123"/>
    </location>
</feature>
<dbReference type="Gene3D" id="3.40.50.720">
    <property type="entry name" value="NAD(P)-binding Rossmann-like Domain"/>
    <property type="match status" value="1"/>
</dbReference>
<reference evidence="12" key="1">
    <citation type="submission" date="2015-08" db="UniProtKB">
        <authorList>
            <consortium name="WormBaseParasite"/>
        </authorList>
    </citation>
    <scope>IDENTIFICATION</scope>
</reference>
<dbReference type="SUPFAM" id="SSF48179">
    <property type="entry name" value="6-phosphogluconate dehydrogenase C-terminal domain-like"/>
    <property type="match status" value="1"/>
</dbReference>
<evidence type="ECO:0000256" key="7">
    <source>
        <dbReference type="PIRSR" id="PIRSR000193-1"/>
    </source>
</evidence>